<evidence type="ECO:0000256" key="3">
    <source>
        <dbReference type="ARBA" id="ARBA00022553"/>
    </source>
</evidence>
<dbReference type="PANTHER" id="PTHR43771">
    <property type="entry name" value="PHOSPHOMANNOMUTASE"/>
    <property type="match status" value="1"/>
</dbReference>
<dbReference type="Pfam" id="PF00408">
    <property type="entry name" value="PGM_PMM_IV"/>
    <property type="match status" value="1"/>
</dbReference>
<dbReference type="InterPro" id="IPR036900">
    <property type="entry name" value="A-D-PHexomutase_C_sf"/>
</dbReference>
<keyword evidence="12" id="KW-1185">Reference proteome</keyword>
<dbReference type="Pfam" id="PF02880">
    <property type="entry name" value="PGM_PMM_III"/>
    <property type="match status" value="1"/>
</dbReference>
<keyword evidence="3" id="KW-0597">Phosphoprotein</keyword>
<evidence type="ECO:0000256" key="2">
    <source>
        <dbReference type="ARBA" id="ARBA00010231"/>
    </source>
</evidence>
<dbReference type="Gene3D" id="3.30.310.50">
    <property type="entry name" value="Alpha-D-phosphohexomutase, C-terminal domain"/>
    <property type="match status" value="1"/>
</dbReference>
<dbReference type="InterPro" id="IPR016055">
    <property type="entry name" value="A-D-PHexomutase_a/b/a-I/II/III"/>
</dbReference>
<evidence type="ECO:0000256" key="6">
    <source>
        <dbReference type="ARBA" id="ARBA00023235"/>
    </source>
</evidence>
<dbReference type="EMBL" id="JBEWSZ010000001">
    <property type="protein sequence ID" value="MET2827762.1"/>
    <property type="molecule type" value="Genomic_DNA"/>
</dbReference>
<organism evidence="11 12">
    <name type="scientific">Mesorhizobium shangrilense</name>
    <dbReference type="NCBI Taxonomy" id="460060"/>
    <lineage>
        <taxon>Bacteria</taxon>
        <taxon>Pseudomonadati</taxon>
        <taxon>Pseudomonadota</taxon>
        <taxon>Alphaproteobacteria</taxon>
        <taxon>Hyphomicrobiales</taxon>
        <taxon>Phyllobacteriaceae</taxon>
        <taxon>Mesorhizobium</taxon>
    </lineage>
</organism>
<proteinExistence type="inferred from homology"/>
<dbReference type="SUPFAM" id="SSF53738">
    <property type="entry name" value="Phosphoglucomutase, first 3 domains"/>
    <property type="match status" value="3"/>
</dbReference>
<gene>
    <name evidence="11" type="ORF">ABVQ20_12330</name>
</gene>
<feature type="domain" description="Alpha-D-phosphohexomutase alpha/beta/alpha" evidence="8">
    <location>
        <begin position="46"/>
        <end position="165"/>
    </location>
</feature>
<sequence length="506" mass="54577">MPLTIVGDARPNTFEFETSALIKPSGFREYDARWWFGHPGSEVPPELNLIGVQALGMGLGTLIRRLGAGPDIVTGHDFRSYSLSIKLALVSGLLAAGTRVRDIGLALSPMAYFAQFALDTPSVAMVTASHNENGWTGVKMGAARPLTFGPEEMSALKQIVLSGDFDLTGGGSYDFVPGFRETYLDDLVGDKRITRKLRVVAACGNGTAGAFAPEALERIGCEVIPLDVELDHTFPRYNPNPEDMRMLHAIRDKVLETGADVGLGFDGDGDRCGVVDNEGNEIFADKVGVMLARDISGQHPGSTFVVDVKSTGLFKTDAVLQANGAATDYWKTGHSYIKRRVAQLGAVAGFEKSGHFFFNPPIGRGYDDGLVTAIAICQMLDRNPSSSMADLYRALPLTFGTPTMSPHCDDALKYGVVERVVSDFQAMQQAGDIFAGQKIVELITVNGVRVVAEDGTWGLVRASSNKPELVVVVESPVSSDRRRQMFEGVDAVLRRSPEVGAYNQTF</sequence>
<keyword evidence="4" id="KW-0479">Metal-binding</keyword>
<accession>A0ABV2DCR9</accession>
<feature type="domain" description="Alpha-D-phosphohexomutase C-terminal" evidence="7">
    <location>
        <begin position="430"/>
        <end position="489"/>
    </location>
</feature>
<evidence type="ECO:0000256" key="4">
    <source>
        <dbReference type="ARBA" id="ARBA00022723"/>
    </source>
</evidence>
<evidence type="ECO:0000256" key="5">
    <source>
        <dbReference type="ARBA" id="ARBA00022842"/>
    </source>
</evidence>
<dbReference type="RefSeq" id="WP_354459769.1">
    <property type="nucleotide sequence ID" value="NZ_JBEWSZ010000001.1"/>
</dbReference>
<dbReference type="SUPFAM" id="SSF55957">
    <property type="entry name" value="Phosphoglucomutase, C-terminal domain"/>
    <property type="match status" value="1"/>
</dbReference>
<dbReference type="Pfam" id="PF02878">
    <property type="entry name" value="PGM_PMM_I"/>
    <property type="match status" value="1"/>
</dbReference>
<protein>
    <submittedName>
        <fullName evidence="11">Phosphomannomutase/phosphoglucomutase</fullName>
    </submittedName>
</protein>
<reference evidence="11 12" key="1">
    <citation type="submission" date="2024-06" db="EMBL/GenBank/DDBJ databases">
        <authorList>
            <person name="Kim D.-U."/>
        </authorList>
    </citation>
    <scope>NUCLEOTIDE SEQUENCE [LARGE SCALE GENOMIC DNA]</scope>
    <source>
        <strain evidence="11 12">KACC15460</strain>
    </source>
</reference>
<dbReference type="InterPro" id="IPR005843">
    <property type="entry name" value="A-D-PHexomutase_C"/>
</dbReference>
<comment type="cofactor">
    <cofactor evidence="1">
        <name>Mg(2+)</name>
        <dbReference type="ChEBI" id="CHEBI:18420"/>
    </cofactor>
</comment>
<dbReference type="InterPro" id="IPR005844">
    <property type="entry name" value="A-D-PHexomutase_a/b/a-I"/>
</dbReference>
<evidence type="ECO:0000256" key="1">
    <source>
        <dbReference type="ARBA" id="ARBA00001946"/>
    </source>
</evidence>
<evidence type="ECO:0000313" key="11">
    <source>
        <dbReference type="EMBL" id="MET2827762.1"/>
    </source>
</evidence>
<dbReference type="PANTHER" id="PTHR43771:SF2">
    <property type="entry name" value="PHOSPHOMANNOMUTASE_PHOSPHOGLUCOMUTASE"/>
    <property type="match status" value="1"/>
</dbReference>
<evidence type="ECO:0000259" key="10">
    <source>
        <dbReference type="Pfam" id="PF02880"/>
    </source>
</evidence>
<keyword evidence="6" id="KW-0413">Isomerase</keyword>
<evidence type="ECO:0000259" key="9">
    <source>
        <dbReference type="Pfam" id="PF02879"/>
    </source>
</evidence>
<dbReference type="Gene3D" id="3.40.120.10">
    <property type="entry name" value="Alpha-D-Glucose-1,6-Bisphosphate, subunit A, domain 3"/>
    <property type="match status" value="3"/>
</dbReference>
<dbReference type="PRINTS" id="PR00509">
    <property type="entry name" value="PGMPMM"/>
</dbReference>
<keyword evidence="5" id="KW-0460">Magnesium</keyword>
<dbReference type="CDD" id="cd03089">
    <property type="entry name" value="PMM_PGM"/>
    <property type="match status" value="1"/>
</dbReference>
<dbReference type="InterPro" id="IPR005845">
    <property type="entry name" value="A-D-PHexomutase_a/b/a-II"/>
</dbReference>
<dbReference type="Proteomes" id="UP001548832">
    <property type="component" value="Unassembled WGS sequence"/>
</dbReference>
<comment type="similarity">
    <text evidence="2">Belongs to the phosphohexose mutase family.</text>
</comment>
<evidence type="ECO:0000313" key="12">
    <source>
        <dbReference type="Proteomes" id="UP001548832"/>
    </source>
</evidence>
<feature type="domain" description="Alpha-D-phosphohexomutase alpha/beta/alpha" evidence="10">
    <location>
        <begin position="285"/>
        <end position="395"/>
    </location>
</feature>
<evidence type="ECO:0000259" key="7">
    <source>
        <dbReference type="Pfam" id="PF00408"/>
    </source>
</evidence>
<evidence type="ECO:0000259" key="8">
    <source>
        <dbReference type="Pfam" id="PF02878"/>
    </source>
</evidence>
<comment type="caution">
    <text evidence="11">The sequence shown here is derived from an EMBL/GenBank/DDBJ whole genome shotgun (WGS) entry which is preliminary data.</text>
</comment>
<dbReference type="Pfam" id="PF02879">
    <property type="entry name" value="PGM_PMM_II"/>
    <property type="match status" value="1"/>
</dbReference>
<feature type="domain" description="Alpha-D-phosphohexomutase alpha/beta/alpha" evidence="9">
    <location>
        <begin position="190"/>
        <end position="279"/>
    </location>
</feature>
<dbReference type="InterPro" id="IPR005841">
    <property type="entry name" value="Alpha-D-phosphohexomutase_SF"/>
</dbReference>
<dbReference type="InterPro" id="IPR005846">
    <property type="entry name" value="A-D-PHexomutase_a/b/a-III"/>
</dbReference>
<name>A0ABV2DCR9_9HYPH</name>